<dbReference type="AlphaFoldDB" id="A0A9K3D2B9"/>
<proteinExistence type="predicted"/>
<sequence length="374" mass="41650">MAEMAQDEDSLEHCHEIIVLNAPAKAVFDTLADTLSDLASVASLSLSLSLSERLVKVVARTISTYSDLADNFLGERVQHRPGMVDDMTLSVIASIHGLTRLLPLLPVLVGDMAPVDFQVVMDSTLSHAASIRQLLLSGLVEQTCTHILMHALRWDELRYDQTEEPQRVSKVFRKLGTSLCTAQHSHRMYLSDEECATLFARILDVMTAAMACIQPSRPDNREFVSDCTPTQFWQRGRLGVDVDGMAIDDTEDSSQGHRLGDRHSTLPMFSPMGIVQLVLDLRFLSLTFAPCPTHFGENIVQKIIADVAHLYMLANDGQMPKNGFKDGRSDAWFDGMADAEIDRLRKRLNVPPHLPLVWLEAPETEGEEEEEAVE</sequence>
<organism evidence="1 2">
    <name type="scientific">Kipferlia bialata</name>
    <dbReference type="NCBI Taxonomy" id="797122"/>
    <lineage>
        <taxon>Eukaryota</taxon>
        <taxon>Metamonada</taxon>
        <taxon>Carpediemonas-like organisms</taxon>
        <taxon>Kipferlia</taxon>
    </lineage>
</organism>
<protein>
    <submittedName>
        <fullName evidence="1">Uncharacterized protein</fullName>
    </submittedName>
</protein>
<reference evidence="1 2" key="1">
    <citation type="journal article" date="2018" name="PLoS ONE">
        <title>The draft genome of Kipferlia bialata reveals reductive genome evolution in fornicate parasites.</title>
        <authorList>
            <person name="Tanifuji G."/>
            <person name="Takabayashi S."/>
            <person name="Kume K."/>
            <person name="Takagi M."/>
            <person name="Nakayama T."/>
            <person name="Kamikawa R."/>
            <person name="Inagaki Y."/>
            <person name="Hashimoto T."/>
        </authorList>
    </citation>
    <scope>NUCLEOTIDE SEQUENCE [LARGE SCALE GENOMIC DNA]</scope>
    <source>
        <strain evidence="1">NY0173</strain>
    </source>
</reference>
<evidence type="ECO:0000313" key="2">
    <source>
        <dbReference type="Proteomes" id="UP000265618"/>
    </source>
</evidence>
<gene>
    <name evidence="1" type="ORF">KIPB_007804</name>
</gene>
<keyword evidence="2" id="KW-1185">Reference proteome</keyword>
<name>A0A9K3D2B9_9EUKA</name>
<evidence type="ECO:0000313" key="1">
    <source>
        <dbReference type="EMBL" id="GIQ86029.1"/>
    </source>
</evidence>
<dbReference type="EMBL" id="BDIP01002271">
    <property type="protein sequence ID" value="GIQ86029.1"/>
    <property type="molecule type" value="Genomic_DNA"/>
</dbReference>
<comment type="caution">
    <text evidence="1">The sequence shown here is derived from an EMBL/GenBank/DDBJ whole genome shotgun (WGS) entry which is preliminary data.</text>
</comment>
<accession>A0A9K3D2B9</accession>
<dbReference type="Proteomes" id="UP000265618">
    <property type="component" value="Unassembled WGS sequence"/>
</dbReference>